<dbReference type="AlphaFoldDB" id="A0A0C9Z7A3"/>
<feature type="compositionally biased region" description="Basic residues" evidence="1">
    <location>
        <begin position="97"/>
        <end position="108"/>
    </location>
</feature>
<accession>A0A0C9Z7A3</accession>
<dbReference type="HOGENOM" id="CLU_1938975_0_0_1"/>
<dbReference type="Proteomes" id="UP000054018">
    <property type="component" value="Unassembled WGS sequence"/>
</dbReference>
<evidence type="ECO:0000313" key="3">
    <source>
        <dbReference type="Proteomes" id="UP000054018"/>
    </source>
</evidence>
<name>A0A0C9Z7A3_9AGAM</name>
<proteinExistence type="predicted"/>
<sequence>MTVLEKKEKKEKRRWDTVKGKVKTRLSNEATGRVQLSSNLHRSLRGFIRPLRHNRGAESYRPGKKYIKPETNLLHSQTMIPLVAYPPSCPSSPPLVAKKRKKKGKKRKVEPLRSTATGAFIRRQTACRTR</sequence>
<dbReference type="EMBL" id="KN833710">
    <property type="protein sequence ID" value="KIK25151.1"/>
    <property type="molecule type" value="Genomic_DNA"/>
</dbReference>
<organism evidence="2 3">
    <name type="scientific">Pisolithus microcarpus 441</name>
    <dbReference type="NCBI Taxonomy" id="765257"/>
    <lineage>
        <taxon>Eukaryota</taxon>
        <taxon>Fungi</taxon>
        <taxon>Dikarya</taxon>
        <taxon>Basidiomycota</taxon>
        <taxon>Agaricomycotina</taxon>
        <taxon>Agaricomycetes</taxon>
        <taxon>Agaricomycetidae</taxon>
        <taxon>Boletales</taxon>
        <taxon>Sclerodermatineae</taxon>
        <taxon>Pisolithaceae</taxon>
        <taxon>Pisolithus</taxon>
    </lineage>
</organism>
<evidence type="ECO:0000313" key="2">
    <source>
        <dbReference type="EMBL" id="KIK25151.1"/>
    </source>
</evidence>
<evidence type="ECO:0000256" key="1">
    <source>
        <dbReference type="SAM" id="MobiDB-lite"/>
    </source>
</evidence>
<reference evidence="3" key="2">
    <citation type="submission" date="2015-01" db="EMBL/GenBank/DDBJ databases">
        <title>Evolutionary Origins and Diversification of the Mycorrhizal Mutualists.</title>
        <authorList>
            <consortium name="DOE Joint Genome Institute"/>
            <consortium name="Mycorrhizal Genomics Consortium"/>
            <person name="Kohler A."/>
            <person name="Kuo A."/>
            <person name="Nagy L.G."/>
            <person name="Floudas D."/>
            <person name="Copeland A."/>
            <person name="Barry K.W."/>
            <person name="Cichocki N."/>
            <person name="Veneault-Fourrey C."/>
            <person name="LaButti K."/>
            <person name="Lindquist E.A."/>
            <person name="Lipzen A."/>
            <person name="Lundell T."/>
            <person name="Morin E."/>
            <person name="Murat C."/>
            <person name="Riley R."/>
            <person name="Ohm R."/>
            <person name="Sun H."/>
            <person name="Tunlid A."/>
            <person name="Henrissat B."/>
            <person name="Grigoriev I.V."/>
            <person name="Hibbett D.S."/>
            <person name="Martin F."/>
        </authorList>
    </citation>
    <scope>NUCLEOTIDE SEQUENCE [LARGE SCALE GENOMIC DNA]</scope>
    <source>
        <strain evidence="3">441</strain>
    </source>
</reference>
<feature type="compositionally biased region" description="Basic and acidic residues" evidence="1">
    <location>
        <begin position="1"/>
        <end position="19"/>
    </location>
</feature>
<protein>
    <submittedName>
        <fullName evidence="2">Uncharacterized protein</fullName>
    </submittedName>
</protein>
<feature type="region of interest" description="Disordered" evidence="1">
    <location>
        <begin position="1"/>
        <end position="20"/>
    </location>
</feature>
<keyword evidence="3" id="KW-1185">Reference proteome</keyword>
<gene>
    <name evidence="2" type="ORF">PISMIDRAFT_353611</name>
</gene>
<feature type="region of interest" description="Disordered" evidence="1">
    <location>
        <begin position="91"/>
        <end position="110"/>
    </location>
</feature>
<reference evidence="2 3" key="1">
    <citation type="submission" date="2014-04" db="EMBL/GenBank/DDBJ databases">
        <authorList>
            <consortium name="DOE Joint Genome Institute"/>
            <person name="Kuo A."/>
            <person name="Kohler A."/>
            <person name="Costa M.D."/>
            <person name="Nagy L.G."/>
            <person name="Floudas D."/>
            <person name="Copeland A."/>
            <person name="Barry K.W."/>
            <person name="Cichocki N."/>
            <person name="Veneault-Fourrey C."/>
            <person name="LaButti K."/>
            <person name="Lindquist E.A."/>
            <person name="Lipzen A."/>
            <person name="Lundell T."/>
            <person name="Morin E."/>
            <person name="Murat C."/>
            <person name="Sun H."/>
            <person name="Tunlid A."/>
            <person name="Henrissat B."/>
            <person name="Grigoriev I.V."/>
            <person name="Hibbett D.S."/>
            <person name="Martin F."/>
            <person name="Nordberg H.P."/>
            <person name="Cantor M.N."/>
            <person name="Hua S.X."/>
        </authorList>
    </citation>
    <scope>NUCLEOTIDE SEQUENCE [LARGE SCALE GENOMIC DNA]</scope>
    <source>
        <strain evidence="2 3">441</strain>
    </source>
</reference>